<evidence type="ECO:0000313" key="3">
    <source>
        <dbReference type="Proteomes" id="UP000499080"/>
    </source>
</evidence>
<dbReference type="AlphaFoldDB" id="A0A4Y2FEB1"/>
<dbReference type="EMBL" id="BGPR01000890">
    <property type="protein sequence ID" value="GBM39247.1"/>
    <property type="molecule type" value="Genomic_DNA"/>
</dbReference>
<name>A0A4Y2FEB1_ARAVE</name>
<organism evidence="2 3">
    <name type="scientific">Araneus ventricosus</name>
    <name type="common">Orbweaver spider</name>
    <name type="synonym">Epeira ventricosa</name>
    <dbReference type="NCBI Taxonomy" id="182803"/>
    <lineage>
        <taxon>Eukaryota</taxon>
        <taxon>Metazoa</taxon>
        <taxon>Ecdysozoa</taxon>
        <taxon>Arthropoda</taxon>
        <taxon>Chelicerata</taxon>
        <taxon>Arachnida</taxon>
        <taxon>Araneae</taxon>
        <taxon>Araneomorphae</taxon>
        <taxon>Entelegynae</taxon>
        <taxon>Araneoidea</taxon>
        <taxon>Araneidae</taxon>
        <taxon>Araneus</taxon>
    </lineage>
</organism>
<keyword evidence="3" id="KW-1185">Reference proteome</keyword>
<comment type="caution">
    <text evidence="2">The sequence shown here is derived from an EMBL/GenBank/DDBJ whole genome shotgun (WGS) entry which is preliminary data.</text>
</comment>
<proteinExistence type="predicted"/>
<reference evidence="2 3" key="1">
    <citation type="journal article" date="2019" name="Sci. Rep.">
        <title>Orb-weaving spider Araneus ventricosus genome elucidates the spidroin gene catalogue.</title>
        <authorList>
            <person name="Kono N."/>
            <person name="Nakamura H."/>
            <person name="Ohtoshi R."/>
            <person name="Moran D.A.P."/>
            <person name="Shinohara A."/>
            <person name="Yoshida Y."/>
            <person name="Fujiwara M."/>
            <person name="Mori M."/>
            <person name="Tomita M."/>
            <person name="Arakawa K."/>
        </authorList>
    </citation>
    <scope>NUCLEOTIDE SEQUENCE [LARGE SCALE GENOMIC DNA]</scope>
</reference>
<sequence length="148" mass="16943">MISLPCLNSFERNVIDTIRFLFGKGFRKKTPSPEPPSSSRVSQNNHGRKSVTRSGGWENARKFYGQIHTLCTFRLLCKHRPVQKHRPRKRRAQSRRKEKNTGGIVRSLPPLPAPHPLWWSFQETWGIDPLSIQGACAVRSRTRGSTTP</sequence>
<protein>
    <submittedName>
        <fullName evidence="2">Uncharacterized protein</fullName>
    </submittedName>
</protein>
<evidence type="ECO:0000256" key="1">
    <source>
        <dbReference type="SAM" id="MobiDB-lite"/>
    </source>
</evidence>
<gene>
    <name evidence="2" type="ORF">AVEN_43648_1</name>
</gene>
<feature type="region of interest" description="Disordered" evidence="1">
    <location>
        <begin position="81"/>
        <end position="109"/>
    </location>
</feature>
<feature type="region of interest" description="Disordered" evidence="1">
    <location>
        <begin position="26"/>
        <end position="55"/>
    </location>
</feature>
<feature type="compositionally biased region" description="Basic residues" evidence="1">
    <location>
        <begin position="81"/>
        <end position="98"/>
    </location>
</feature>
<dbReference type="Proteomes" id="UP000499080">
    <property type="component" value="Unassembled WGS sequence"/>
</dbReference>
<evidence type="ECO:0000313" key="2">
    <source>
        <dbReference type="EMBL" id="GBM39247.1"/>
    </source>
</evidence>
<accession>A0A4Y2FEB1</accession>